<dbReference type="GO" id="GO:0005524">
    <property type="term" value="F:ATP binding"/>
    <property type="evidence" value="ECO:0007669"/>
    <property type="project" value="InterPro"/>
</dbReference>
<dbReference type="AlphaFoldDB" id="A0AAN3A9E5"/>
<dbReference type="InterPro" id="IPR000523">
    <property type="entry name" value="Mg_chelatse_chII-like_cat_dom"/>
</dbReference>
<feature type="domain" description="Magnesium chelatase ChlI-like catalytic" evidence="1">
    <location>
        <begin position="1"/>
        <end position="53"/>
    </location>
</feature>
<evidence type="ECO:0000259" key="1">
    <source>
        <dbReference type="Pfam" id="PF01078"/>
    </source>
</evidence>
<evidence type="ECO:0000313" key="4">
    <source>
        <dbReference type="Proteomes" id="UP000005475"/>
    </source>
</evidence>
<dbReference type="Pfam" id="PF01078">
    <property type="entry name" value="Mg_chelatase"/>
    <property type="match status" value="1"/>
</dbReference>
<dbReference type="PANTHER" id="PTHR32039:SF7">
    <property type="entry name" value="COMPETENCE PROTEIN COMM"/>
    <property type="match status" value="1"/>
</dbReference>
<feature type="domain" description="Mg chelatase-related protein C-terminal" evidence="2">
    <location>
        <begin position="63"/>
        <end position="160"/>
    </location>
</feature>
<reference evidence="4" key="2">
    <citation type="submission" date="2007-04" db="EMBL/GenBank/DDBJ databases">
        <title>Draft genome sequence of Bacteroides ovatus (ATCC 8483).</title>
        <authorList>
            <person name="Sudarsanam P."/>
            <person name="Ley R."/>
            <person name="Guruge J."/>
            <person name="Turnbaugh P.J."/>
            <person name="Mahowald M."/>
            <person name="Liep D."/>
            <person name="Gordon J."/>
        </authorList>
    </citation>
    <scope>NUCLEOTIDE SEQUENCE [LARGE SCALE GENOMIC DNA]</scope>
    <source>
        <strain evidence="4">ATCC 8483 / DSM 1896 / JCM 5824 / BCRC 10623 / CCUG 4943 / NCTC 11153</strain>
    </source>
</reference>
<evidence type="ECO:0000313" key="3">
    <source>
        <dbReference type="EMBL" id="EDO12263.1"/>
    </source>
</evidence>
<dbReference type="SUPFAM" id="SSF52540">
    <property type="entry name" value="P-loop containing nucleoside triphosphate hydrolases"/>
    <property type="match status" value="1"/>
</dbReference>
<reference evidence="3 4" key="1">
    <citation type="submission" date="2007-03" db="EMBL/GenBank/DDBJ databases">
        <authorList>
            <person name="Fulton L."/>
            <person name="Clifton S."/>
            <person name="Fulton B."/>
            <person name="Xu J."/>
            <person name="Minx P."/>
            <person name="Pepin K.H."/>
            <person name="Johnson M."/>
            <person name="Thiruvilangam P."/>
            <person name="Bhonagiri V."/>
            <person name="Nash W.E."/>
            <person name="Mardis E.R."/>
            <person name="Wilson R.K."/>
        </authorList>
    </citation>
    <scope>NUCLEOTIDE SEQUENCE [LARGE SCALE GENOMIC DNA]</scope>
    <source>
        <strain evidence="4">ATCC 8483 / DSM 1896 / JCM 5824 / BCRC 10623 / CCUG 4943 / NCTC 11153</strain>
    </source>
</reference>
<gene>
    <name evidence="3" type="ORF">BACOVA_02153</name>
</gene>
<name>A0AAN3A9E5_BACO1</name>
<evidence type="ECO:0000259" key="2">
    <source>
        <dbReference type="Pfam" id="PF13335"/>
    </source>
</evidence>
<dbReference type="Proteomes" id="UP000005475">
    <property type="component" value="Unassembled WGS sequence"/>
</dbReference>
<dbReference type="InterPro" id="IPR025158">
    <property type="entry name" value="Mg_chelat-rel_C"/>
</dbReference>
<dbReference type="EMBL" id="AAXF02000047">
    <property type="protein sequence ID" value="EDO12263.1"/>
    <property type="molecule type" value="Genomic_DNA"/>
</dbReference>
<protein>
    <submittedName>
        <fullName evidence="3">Magnesium chelatase, subunit ChlI</fullName>
    </submittedName>
</protein>
<dbReference type="InterPro" id="IPR045006">
    <property type="entry name" value="CHLI-like"/>
</dbReference>
<comment type="caution">
    <text evidence="3">The sequence shown here is derived from an EMBL/GenBank/DDBJ whole genome shotgun (WGS) entry which is preliminary data.</text>
</comment>
<dbReference type="Gene3D" id="3.40.50.300">
    <property type="entry name" value="P-loop containing nucleotide triphosphate hydrolases"/>
    <property type="match status" value="1"/>
</dbReference>
<dbReference type="InterPro" id="IPR027417">
    <property type="entry name" value="P-loop_NTPase"/>
</dbReference>
<accession>A0AAN3A9E5</accession>
<dbReference type="PANTHER" id="PTHR32039">
    <property type="entry name" value="MAGNESIUM-CHELATASE SUBUNIT CHLI"/>
    <property type="match status" value="1"/>
</dbReference>
<proteinExistence type="predicted"/>
<dbReference type="Pfam" id="PF13335">
    <property type="entry name" value="Mg_chelatase_C"/>
    <property type="match status" value="1"/>
</dbReference>
<organism evidence="3 4">
    <name type="scientific">Bacteroides ovatus (strain ATCC 8483 / DSM 1896 / JCM 5824 / BCRC 10623 / CCUG 4943 / NCTC 11153)</name>
    <dbReference type="NCBI Taxonomy" id="411476"/>
    <lineage>
        <taxon>Bacteria</taxon>
        <taxon>Pseudomonadati</taxon>
        <taxon>Bacteroidota</taxon>
        <taxon>Bacteroidia</taxon>
        <taxon>Bacteroidales</taxon>
        <taxon>Bacteroidaceae</taxon>
        <taxon>Bacteroides</taxon>
    </lineage>
</organism>
<sequence>MLIASMNPCPCGYYNHPTKACVCSPGQVQKYLNKISGPLLDRIDIQIEIVPVPFDKISDQRQGEPSNIIRQRVIKARQLQERRYTEYAGIYCNAQMNSKLLAMYAQPNEKGLALLKNAMERFNLSARAYDRILKVARTIADLEGVEQILPSHLAEAISYRNLDRENWAG</sequence>